<evidence type="ECO:0000313" key="3">
    <source>
        <dbReference type="EMBL" id="MBK0368891.1"/>
    </source>
</evidence>
<dbReference type="PROSITE" id="PS51084">
    <property type="entry name" value="HIT_2"/>
    <property type="match status" value="1"/>
</dbReference>
<feature type="short sequence motif" description="Histidine triad motif" evidence="1">
    <location>
        <begin position="97"/>
        <end position="101"/>
    </location>
</feature>
<evidence type="ECO:0000259" key="2">
    <source>
        <dbReference type="PROSITE" id="PS51084"/>
    </source>
</evidence>
<dbReference type="EMBL" id="JAEHFV010000001">
    <property type="protein sequence ID" value="MBK0368891.1"/>
    <property type="molecule type" value="Genomic_DNA"/>
</dbReference>
<accession>A0A934PIT3</accession>
<dbReference type="AlphaFoldDB" id="A0A934PIT3"/>
<organism evidence="3 4">
    <name type="scientific">Flavobacterium agrisoli</name>
    <dbReference type="NCBI Taxonomy" id="2793066"/>
    <lineage>
        <taxon>Bacteria</taxon>
        <taxon>Pseudomonadati</taxon>
        <taxon>Bacteroidota</taxon>
        <taxon>Flavobacteriia</taxon>
        <taxon>Flavobacteriales</taxon>
        <taxon>Flavobacteriaceae</taxon>
        <taxon>Flavobacterium</taxon>
    </lineage>
</organism>
<dbReference type="InterPro" id="IPR011146">
    <property type="entry name" value="HIT-like"/>
</dbReference>
<dbReference type="InterPro" id="IPR036265">
    <property type="entry name" value="HIT-like_sf"/>
</dbReference>
<evidence type="ECO:0000313" key="4">
    <source>
        <dbReference type="Proteomes" id="UP000609172"/>
    </source>
</evidence>
<sequence>MISPVSECLYCQNNDTLHDLMIKITDLQVAQVFLFKEQSHLGRCNVVYKDHGIELYELSDAQRNLFFEDVAKVAKAISLAFEPNKINYGAYSDTLSHLHMHIVPKYQDGFCFGSVFEMNPKKIFLSDAEYEEVIQKIKSNL</sequence>
<reference evidence="3" key="1">
    <citation type="submission" date="2020-12" db="EMBL/GenBank/DDBJ databases">
        <title>Bacterial novel species Flavobacterium sp. SE-1-e isolated from soil.</title>
        <authorList>
            <person name="Jung H.-Y."/>
        </authorList>
    </citation>
    <scope>NUCLEOTIDE SEQUENCE</scope>
    <source>
        <strain evidence="3">SE-1-e</strain>
    </source>
</reference>
<dbReference type="Pfam" id="PF01230">
    <property type="entry name" value="HIT"/>
    <property type="match status" value="1"/>
</dbReference>
<dbReference type="Gene3D" id="3.30.428.10">
    <property type="entry name" value="HIT-like"/>
    <property type="match status" value="1"/>
</dbReference>
<dbReference type="RefSeq" id="WP_200104803.1">
    <property type="nucleotide sequence ID" value="NZ_JAEHFV010000001.1"/>
</dbReference>
<evidence type="ECO:0000256" key="1">
    <source>
        <dbReference type="PROSITE-ProRule" id="PRU00464"/>
    </source>
</evidence>
<dbReference type="Proteomes" id="UP000609172">
    <property type="component" value="Unassembled WGS sequence"/>
</dbReference>
<feature type="domain" description="HIT" evidence="2">
    <location>
        <begin position="9"/>
        <end position="112"/>
    </location>
</feature>
<dbReference type="GO" id="GO:0003824">
    <property type="term" value="F:catalytic activity"/>
    <property type="evidence" value="ECO:0007669"/>
    <property type="project" value="InterPro"/>
</dbReference>
<keyword evidence="4" id="KW-1185">Reference proteome</keyword>
<name>A0A934PIT3_9FLAO</name>
<proteinExistence type="predicted"/>
<dbReference type="SUPFAM" id="SSF54197">
    <property type="entry name" value="HIT-like"/>
    <property type="match status" value="1"/>
</dbReference>
<comment type="caution">
    <text evidence="3">The sequence shown here is derived from an EMBL/GenBank/DDBJ whole genome shotgun (WGS) entry which is preliminary data.</text>
</comment>
<protein>
    <submittedName>
        <fullName evidence="3">HIT family protein</fullName>
    </submittedName>
</protein>
<gene>
    <name evidence="3" type="ORF">I5M07_03500</name>
</gene>